<dbReference type="RefSeq" id="WP_088027993.1">
    <property type="nucleotide sequence ID" value="NZ_FWZD01000038.1"/>
</dbReference>
<accession>A0A1Y5Z6T0</accession>
<gene>
    <name evidence="1" type="ORF">BACERE00185_01289</name>
</gene>
<dbReference type="AlphaFoldDB" id="A0A1Y5Z6T0"/>
<organism evidence="1 2">
    <name type="scientific">Bacillus mobilis</name>
    <dbReference type="NCBI Taxonomy" id="2026190"/>
    <lineage>
        <taxon>Bacteria</taxon>
        <taxon>Bacillati</taxon>
        <taxon>Bacillota</taxon>
        <taxon>Bacilli</taxon>
        <taxon>Bacillales</taxon>
        <taxon>Bacillaceae</taxon>
        <taxon>Bacillus</taxon>
        <taxon>Bacillus cereus group</taxon>
    </lineage>
</organism>
<dbReference type="SUPFAM" id="SSF51126">
    <property type="entry name" value="Pectin lyase-like"/>
    <property type="match status" value="1"/>
</dbReference>
<dbReference type="InterPro" id="IPR011050">
    <property type="entry name" value="Pectin_lyase_fold/virulence"/>
</dbReference>
<evidence type="ECO:0000313" key="2">
    <source>
        <dbReference type="Proteomes" id="UP000194439"/>
    </source>
</evidence>
<evidence type="ECO:0008006" key="3">
    <source>
        <dbReference type="Google" id="ProtNLM"/>
    </source>
</evidence>
<dbReference type="Proteomes" id="UP000194439">
    <property type="component" value="Unassembled WGS sequence"/>
</dbReference>
<evidence type="ECO:0000313" key="1">
    <source>
        <dbReference type="EMBL" id="SMD83603.1"/>
    </source>
</evidence>
<name>A0A1Y5Z6T0_9BACI</name>
<sequence length="589" mass="65217">MTVRLARWPNNLQDRNLRIGTNSNWMQLENTYNTIQDASDQAKEHSDYAKEKAEEANELSNSVQEQLNTIVVAGDSGPEAAQARVDSDGNIHNTLNDRINYEAKKIAKTVSSIGYSIDFYPRIPPEDSDSPRIQRLFNAALGKTAIISAGLYKISTTLILPAGVSLTMHPNAVLKAVSVLPTVLETPLNDYHFNGVISGGMIDCNDLADTGLWLRYAKQFYLEKVIVENSLKKSFKFGDLNSEKNSYGVYANGIQSHRPSGKMAPIDSIGMHVENCTDNKFFDVLMIGNKTGMLLKSSNNEIVSAHNWNYPSNGTMDIGFVVEGKGNTFTNCYADTPNTYGFHIKDYNNTLIGCKVFVNNSDLGTDNKVIGIYVDEKGDYSSFIGCFFFGQDGTHRIARDIDGNLKNCVILGSQQSNVAVSTNTKFKDVQGLKTSDTIQINKQGAGAELINLNMERSWSLIQNKTGSETELALRDNTGNKKFAILAQDGTYAFEIEALRDEVGKANAKVDGDLVHTQGNRYSGRVMINAFWDSYTVHLPTPQADKSYDVLITTAWYSGNVSYVKNTDSFTIYWETKPDKDASLAYMVVR</sequence>
<dbReference type="EMBL" id="FWZD01000038">
    <property type="protein sequence ID" value="SMD83603.1"/>
    <property type="molecule type" value="Genomic_DNA"/>
</dbReference>
<reference evidence="2" key="1">
    <citation type="submission" date="2017-04" db="EMBL/GenBank/DDBJ databases">
        <authorList>
            <person name="Criscuolo A."/>
        </authorList>
    </citation>
    <scope>NUCLEOTIDE SEQUENCE [LARGE SCALE GENOMIC DNA]</scope>
</reference>
<protein>
    <recommendedName>
        <fullName evidence="3">Pectate lyase superfamily protein</fullName>
    </recommendedName>
</protein>
<proteinExistence type="predicted"/>